<dbReference type="VEuPathDB" id="FungiDB:AJ78_00506"/>
<dbReference type="AlphaFoldDB" id="A0A1J9QTK6"/>
<reference evidence="1 2" key="1">
    <citation type="submission" date="2015-07" db="EMBL/GenBank/DDBJ databases">
        <title>Emmonsia species relationships and genome sequence.</title>
        <authorList>
            <consortium name="The Broad Institute Genomics Platform"/>
            <person name="Cuomo C.A."/>
            <person name="Munoz J.F."/>
            <person name="Imamovic A."/>
            <person name="Priest M.E."/>
            <person name="Young S."/>
            <person name="Clay O.K."/>
            <person name="McEwen J.G."/>
        </authorList>
    </citation>
    <scope>NUCLEOTIDE SEQUENCE [LARGE SCALE GENOMIC DNA]</scope>
    <source>
        <strain evidence="1 2">UAMH 9510</strain>
    </source>
</reference>
<dbReference type="Proteomes" id="UP000182235">
    <property type="component" value="Unassembled WGS sequence"/>
</dbReference>
<dbReference type="InterPro" id="IPR053225">
    <property type="entry name" value="Acyl-CoA_N-acyltransferase"/>
</dbReference>
<evidence type="ECO:0000313" key="2">
    <source>
        <dbReference type="Proteomes" id="UP000182235"/>
    </source>
</evidence>
<dbReference type="OrthoDB" id="5335812at2759"/>
<name>A0A1J9QTK6_9EURO</name>
<dbReference type="InterPro" id="IPR016181">
    <property type="entry name" value="Acyl_CoA_acyltransferase"/>
</dbReference>
<organism evidence="1 2">
    <name type="scientific">Emergomyces pasteurianus Ep9510</name>
    <dbReference type="NCBI Taxonomy" id="1447872"/>
    <lineage>
        <taxon>Eukaryota</taxon>
        <taxon>Fungi</taxon>
        <taxon>Dikarya</taxon>
        <taxon>Ascomycota</taxon>
        <taxon>Pezizomycotina</taxon>
        <taxon>Eurotiomycetes</taxon>
        <taxon>Eurotiomycetidae</taxon>
        <taxon>Onygenales</taxon>
        <taxon>Ajellomycetaceae</taxon>
        <taxon>Emergomyces</taxon>
    </lineage>
</organism>
<keyword evidence="2" id="KW-1185">Reference proteome</keyword>
<accession>A0A1J9QTK6</accession>
<dbReference type="EMBL" id="LGRN01000008">
    <property type="protein sequence ID" value="OJD19535.1"/>
    <property type="molecule type" value="Genomic_DNA"/>
</dbReference>
<proteinExistence type="predicted"/>
<evidence type="ECO:0000313" key="1">
    <source>
        <dbReference type="EMBL" id="OJD19535.1"/>
    </source>
</evidence>
<dbReference type="STRING" id="1447872.A0A1J9QTK6"/>
<evidence type="ECO:0008006" key="3">
    <source>
        <dbReference type="Google" id="ProtNLM"/>
    </source>
</evidence>
<dbReference type="PANTHER" id="PTHR20958:SF6">
    <property type="entry name" value="GLYCINE N-ACYLTRANSFERASE-LIKE PROTEIN"/>
    <property type="match status" value="1"/>
</dbReference>
<comment type="caution">
    <text evidence="1">The sequence shown here is derived from an EMBL/GenBank/DDBJ whole genome shotgun (WGS) entry which is preliminary data.</text>
</comment>
<sequence>MHTPTLHVHHQPKTSLLPLLSTHFPYSGPLFRRIQHSLIYPSETAQILATFPPALASTSFKPLSPWLVAYVDIYAGNDTQIWLYSSVEAEASIPSTQQRSSTKEQLSDTDQLTKLALEPVIAAEIQAQLLSLCSYIRTHLIPPYILYLESQSKGLGQTTSSVPQIPFPGSVQKIPPHPPASFKIGTMHTGIYDLLKVMMEAPEEIPSHLPKIRILPLDTGICMKYLFRRSAYDPFQENPTGASSRNTENVSDLPQGYRFHDINHCVGVQSRHLDLVISRTDIPRSKELLEKLPSVALYYDGGSNNMTSSGPDATVHEPSGCASGDMPIAWAFLGLDGSLCSLHVEEEHRRRGLAKIIAREVMKSGMEADGGVFTYGPGSDGATMGKGKDYDQGWVFADVVLRNKPSRNVMGKLGGQPAWTIKWVVVEVL</sequence>
<dbReference type="SUPFAM" id="SSF55729">
    <property type="entry name" value="Acyl-CoA N-acyltransferases (Nat)"/>
    <property type="match status" value="1"/>
</dbReference>
<dbReference type="PANTHER" id="PTHR20958">
    <property type="entry name" value="GLYCINE N-ACYLTRANSFERASE-LIKE PROTEIN"/>
    <property type="match status" value="1"/>
</dbReference>
<protein>
    <recommendedName>
        <fullName evidence="3">N-acetyltransferase domain-containing protein</fullName>
    </recommendedName>
</protein>
<dbReference type="Gene3D" id="3.40.630.30">
    <property type="match status" value="1"/>
</dbReference>
<gene>
    <name evidence="1" type="ORF">AJ78_00506</name>
</gene>